<keyword evidence="1" id="KW-0472">Membrane</keyword>
<organism evidence="2 3">
    <name type="scientific">Byssothecium circinans</name>
    <dbReference type="NCBI Taxonomy" id="147558"/>
    <lineage>
        <taxon>Eukaryota</taxon>
        <taxon>Fungi</taxon>
        <taxon>Dikarya</taxon>
        <taxon>Ascomycota</taxon>
        <taxon>Pezizomycotina</taxon>
        <taxon>Dothideomycetes</taxon>
        <taxon>Pleosporomycetidae</taxon>
        <taxon>Pleosporales</taxon>
        <taxon>Massarineae</taxon>
        <taxon>Massarinaceae</taxon>
        <taxon>Byssothecium</taxon>
    </lineage>
</organism>
<keyword evidence="3" id="KW-1185">Reference proteome</keyword>
<reference evidence="2" key="1">
    <citation type="journal article" date="2020" name="Stud. Mycol.">
        <title>101 Dothideomycetes genomes: a test case for predicting lifestyles and emergence of pathogens.</title>
        <authorList>
            <person name="Haridas S."/>
            <person name="Albert R."/>
            <person name="Binder M."/>
            <person name="Bloem J."/>
            <person name="Labutti K."/>
            <person name="Salamov A."/>
            <person name="Andreopoulos B."/>
            <person name="Baker S."/>
            <person name="Barry K."/>
            <person name="Bills G."/>
            <person name="Bluhm B."/>
            <person name="Cannon C."/>
            <person name="Castanera R."/>
            <person name="Culley D."/>
            <person name="Daum C."/>
            <person name="Ezra D."/>
            <person name="Gonzalez J."/>
            <person name="Henrissat B."/>
            <person name="Kuo A."/>
            <person name="Liang C."/>
            <person name="Lipzen A."/>
            <person name="Lutzoni F."/>
            <person name="Magnuson J."/>
            <person name="Mondo S."/>
            <person name="Nolan M."/>
            <person name="Ohm R."/>
            <person name="Pangilinan J."/>
            <person name="Park H.-J."/>
            <person name="Ramirez L."/>
            <person name="Alfaro M."/>
            <person name="Sun H."/>
            <person name="Tritt A."/>
            <person name="Yoshinaga Y."/>
            <person name="Zwiers L.-H."/>
            <person name="Turgeon B."/>
            <person name="Goodwin S."/>
            <person name="Spatafora J."/>
            <person name="Crous P."/>
            <person name="Grigoriev I."/>
        </authorList>
    </citation>
    <scope>NUCLEOTIDE SEQUENCE</scope>
    <source>
        <strain evidence="2">CBS 675.92</strain>
    </source>
</reference>
<keyword evidence="1" id="KW-0812">Transmembrane</keyword>
<evidence type="ECO:0000256" key="1">
    <source>
        <dbReference type="SAM" id="Phobius"/>
    </source>
</evidence>
<keyword evidence="1" id="KW-1133">Transmembrane helix</keyword>
<proteinExistence type="predicted"/>
<feature type="transmembrane region" description="Helical" evidence="1">
    <location>
        <begin position="24"/>
        <end position="42"/>
    </location>
</feature>
<accession>A0A6A5UAP2</accession>
<name>A0A6A5UAP2_9PLEO</name>
<evidence type="ECO:0000313" key="2">
    <source>
        <dbReference type="EMBL" id="KAF1962223.1"/>
    </source>
</evidence>
<dbReference type="Proteomes" id="UP000800035">
    <property type="component" value="Unassembled WGS sequence"/>
</dbReference>
<evidence type="ECO:0000313" key="3">
    <source>
        <dbReference type="Proteomes" id="UP000800035"/>
    </source>
</evidence>
<gene>
    <name evidence="2" type="ORF">CC80DRAFT_157079</name>
</gene>
<dbReference type="EMBL" id="ML976979">
    <property type="protein sequence ID" value="KAF1962223.1"/>
    <property type="molecule type" value="Genomic_DNA"/>
</dbReference>
<dbReference type="AlphaFoldDB" id="A0A6A5UAP2"/>
<protein>
    <submittedName>
        <fullName evidence="2">Uncharacterized protein</fullName>
    </submittedName>
</protein>
<sequence>MRWLGLPTPSFLSLLFPLRDPSSLPFGTALWISIFIYLDIYNRISRQHLSARLSFPRLPSFWGRSWGFPGVSLRRFAFPTVLNTRGHGTFSSGATLLDFLDEKNSILMRILFYSHFLANEKGDGRKGERRGS</sequence>